<evidence type="ECO:0000256" key="3">
    <source>
        <dbReference type="ARBA" id="ARBA00023157"/>
    </source>
</evidence>
<dbReference type="EMBL" id="AONQ01000011">
    <property type="protein sequence ID" value="EME70914.1"/>
    <property type="molecule type" value="Genomic_DNA"/>
</dbReference>
<accession>M3AEE1</accession>
<dbReference type="RefSeq" id="WP_008615386.1">
    <property type="nucleotide sequence ID" value="NZ_AONQ01000011.1"/>
</dbReference>
<dbReference type="eggNOG" id="COG0526">
    <property type="taxonomic scope" value="Bacteria"/>
</dbReference>
<sequence length="196" mass="20636">MKRRAFILASLSLGGALAARPALAAPRGQRGLVIHDQPRPVAAIDIRDAESRPAGLDTLKGKPVLLNLWASWCMPCVAELPALDRLKPALDAQGVALVALSLDRSGKVAVANTFARLGIKNLDIRTDENRVAAEKLDAPALPVTLLIDAQGREVARFIGAAEWDGVPAARLLDTLAAGTRPTPDMAPPPVRMGTAP</sequence>
<dbReference type="PATRIC" id="fig|1244869.3.peg.1179"/>
<dbReference type="GO" id="GO:0016491">
    <property type="term" value="F:oxidoreductase activity"/>
    <property type="evidence" value="ECO:0007669"/>
    <property type="project" value="InterPro"/>
</dbReference>
<feature type="chain" id="PRO_5004031296" evidence="6">
    <location>
        <begin position="25"/>
        <end position="196"/>
    </location>
</feature>
<dbReference type="OrthoDB" id="9799347at2"/>
<comment type="subcellular location">
    <subcellularLocation>
        <location evidence="1">Cell envelope</location>
    </subcellularLocation>
</comment>
<feature type="signal peptide" evidence="6">
    <location>
        <begin position="1"/>
        <end position="24"/>
    </location>
</feature>
<dbReference type="Proteomes" id="UP000011744">
    <property type="component" value="Unassembled WGS sequence"/>
</dbReference>
<keyword evidence="9" id="KW-1185">Reference proteome</keyword>
<dbReference type="InterPro" id="IPR050553">
    <property type="entry name" value="Thioredoxin_ResA/DsbE_sf"/>
</dbReference>
<dbReference type="SUPFAM" id="SSF52833">
    <property type="entry name" value="Thioredoxin-like"/>
    <property type="match status" value="1"/>
</dbReference>
<evidence type="ECO:0000313" key="8">
    <source>
        <dbReference type="EMBL" id="EME70914.1"/>
    </source>
</evidence>
<gene>
    <name evidence="8" type="ORF">H261_05879</name>
</gene>
<feature type="region of interest" description="Disordered" evidence="5">
    <location>
        <begin position="177"/>
        <end position="196"/>
    </location>
</feature>
<keyword evidence="3" id="KW-1015">Disulfide bond</keyword>
<dbReference type="InterPro" id="IPR000866">
    <property type="entry name" value="AhpC/TSA"/>
</dbReference>
<evidence type="ECO:0000256" key="2">
    <source>
        <dbReference type="ARBA" id="ARBA00022748"/>
    </source>
</evidence>
<dbReference type="GO" id="GO:0017004">
    <property type="term" value="P:cytochrome complex assembly"/>
    <property type="evidence" value="ECO:0007669"/>
    <property type="project" value="UniProtKB-KW"/>
</dbReference>
<organism evidence="8 9">
    <name type="scientific">Paramagnetospirillum caucaseum</name>
    <dbReference type="NCBI Taxonomy" id="1244869"/>
    <lineage>
        <taxon>Bacteria</taxon>
        <taxon>Pseudomonadati</taxon>
        <taxon>Pseudomonadota</taxon>
        <taxon>Alphaproteobacteria</taxon>
        <taxon>Rhodospirillales</taxon>
        <taxon>Magnetospirillaceae</taxon>
        <taxon>Paramagnetospirillum</taxon>
    </lineage>
</organism>
<evidence type="ECO:0000256" key="5">
    <source>
        <dbReference type="SAM" id="MobiDB-lite"/>
    </source>
</evidence>
<dbReference type="InterPro" id="IPR013766">
    <property type="entry name" value="Thioredoxin_domain"/>
</dbReference>
<name>M3AEE1_9PROT</name>
<dbReference type="PROSITE" id="PS51352">
    <property type="entry name" value="THIOREDOXIN_2"/>
    <property type="match status" value="1"/>
</dbReference>
<evidence type="ECO:0000313" key="9">
    <source>
        <dbReference type="Proteomes" id="UP000011744"/>
    </source>
</evidence>
<keyword evidence="2" id="KW-0201">Cytochrome c-type biogenesis</keyword>
<dbReference type="PANTHER" id="PTHR42852">
    <property type="entry name" value="THIOL:DISULFIDE INTERCHANGE PROTEIN DSBE"/>
    <property type="match status" value="1"/>
</dbReference>
<dbReference type="CDD" id="cd02966">
    <property type="entry name" value="TlpA_like_family"/>
    <property type="match status" value="1"/>
</dbReference>
<dbReference type="STRING" id="1244869.H261_05879"/>
<evidence type="ECO:0000259" key="7">
    <source>
        <dbReference type="PROSITE" id="PS51352"/>
    </source>
</evidence>
<protein>
    <submittedName>
        <fullName evidence="8">Thiol-disulfide isomeras and thioredoxin</fullName>
    </submittedName>
</protein>
<dbReference type="Pfam" id="PF00578">
    <property type="entry name" value="AhpC-TSA"/>
    <property type="match status" value="1"/>
</dbReference>
<comment type="caution">
    <text evidence="8">The sequence shown here is derived from an EMBL/GenBank/DDBJ whole genome shotgun (WGS) entry which is preliminary data.</text>
</comment>
<feature type="domain" description="Thioredoxin" evidence="7">
    <location>
        <begin position="12"/>
        <end position="177"/>
    </location>
</feature>
<evidence type="ECO:0000256" key="1">
    <source>
        <dbReference type="ARBA" id="ARBA00004196"/>
    </source>
</evidence>
<dbReference type="GO" id="GO:0030313">
    <property type="term" value="C:cell envelope"/>
    <property type="evidence" value="ECO:0007669"/>
    <property type="project" value="UniProtKB-SubCell"/>
</dbReference>
<dbReference type="GO" id="GO:0016209">
    <property type="term" value="F:antioxidant activity"/>
    <property type="evidence" value="ECO:0007669"/>
    <property type="project" value="InterPro"/>
</dbReference>
<evidence type="ECO:0000256" key="6">
    <source>
        <dbReference type="SAM" id="SignalP"/>
    </source>
</evidence>
<dbReference type="PANTHER" id="PTHR42852:SF6">
    <property type="entry name" value="THIOL:DISULFIDE INTERCHANGE PROTEIN DSBE"/>
    <property type="match status" value="1"/>
</dbReference>
<keyword evidence="4" id="KW-0676">Redox-active center</keyword>
<dbReference type="AlphaFoldDB" id="M3AEE1"/>
<dbReference type="Gene3D" id="3.40.30.10">
    <property type="entry name" value="Glutaredoxin"/>
    <property type="match status" value="1"/>
</dbReference>
<evidence type="ECO:0000256" key="4">
    <source>
        <dbReference type="ARBA" id="ARBA00023284"/>
    </source>
</evidence>
<dbReference type="InterPro" id="IPR036249">
    <property type="entry name" value="Thioredoxin-like_sf"/>
</dbReference>
<proteinExistence type="predicted"/>
<keyword evidence="6" id="KW-0732">Signal</keyword>
<reference evidence="8 9" key="1">
    <citation type="journal article" date="2014" name="Genome Announc.">
        <title>Draft Genome Sequence of Magnetospirillum sp. Strain SO-1, a Freshwater Magnetotactic Bacterium Isolated from the Ol'khovka River, Russia.</title>
        <authorList>
            <person name="Grouzdev D.S."/>
            <person name="Dziuba M.V."/>
            <person name="Sukhacheva M.S."/>
            <person name="Mardanov A.V."/>
            <person name="Beletskiy A.V."/>
            <person name="Kuznetsov B.B."/>
            <person name="Skryabin K.G."/>
        </authorList>
    </citation>
    <scope>NUCLEOTIDE SEQUENCE [LARGE SCALE GENOMIC DNA]</scope>
    <source>
        <strain evidence="8 9">SO-1</strain>
    </source>
</reference>